<dbReference type="GO" id="GO:0033214">
    <property type="term" value="P:siderophore-iron import into cell"/>
    <property type="evidence" value="ECO:0007669"/>
    <property type="project" value="TreeGrafter"/>
</dbReference>
<organism evidence="9 10">
    <name type="scientific">Aliivibrio logei</name>
    <name type="common">Vibrio logei</name>
    <dbReference type="NCBI Taxonomy" id="688"/>
    <lineage>
        <taxon>Bacteria</taxon>
        <taxon>Pseudomonadati</taxon>
        <taxon>Pseudomonadota</taxon>
        <taxon>Gammaproteobacteria</taxon>
        <taxon>Vibrionales</taxon>
        <taxon>Vibrionaceae</taxon>
        <taxon>Aliivibrio</taxon>
    </lineage>
</organism>
<name>A0A1B9P495_ALILO</name>
<dbReference type="GO" id="GO:0022857">
    <property type="term" value="F:transmembrane transporter activity"/>
    <property type="evidence" value="ECO:0007669"/>
    <property type="project" value="InterPro"/>
</dbReference>
<evidence type="ECO:0000256" key="5">
    <source>
        <dbReference type="ARBA" id="ARBA00022692"/>
    </source>
</evidence>
<evidence type="ECO:0000256" key="6">
    <source>
        <dbReference type="ARBA" id="ARBA00022989"/>
    </source>
</evidence>
<dbReference type="STRING" id="688.A6E04_05135"/>
<evidence type="ECO:0000256" key="8">
    <source>
        <dbReference type="SAM" id="Phobius"/>
    </source>
</evidence>
<feature type="transmembrane region" description="Helical" evidence="8">
    <location>
        <begin position="213"/>
        <end position="234"/>
    </location>
</feature>
<accession>A0A1B9P495</accession>
<dbReference type="RefSeq" id="WP_065609845.1">
    <property type="nucleotide sequence ID" value="NZ_CAWMPN010000004.1"/>
</dbReference>
<evidence type="ECO:0000256" key="4">
    <source>
        <dbReference type="ARBA" id="ARBA00022475"/>
    </source>
</evidence>
<feature type="transmembrane region" description="Helical" evidence="8">
    <location>
        <begin position="166"/>
        <end position="186"/>
    </location>
</feature>
<evidence type="ECO:0000256" key="3">
    <source>
        <dbReference type="ARBA" id="ARBA00022448"/>
    </source>
</evidence>
<comment type="similarity">
    <text evidence="2">Belongs to the binding-protein-dependent transport system permease family. FecCD subfamily.</text>
</comment>
<keyword evidence="7 8" id="KW-0472">Membrane</keyword>
<feature type="transmembrane region" description="Helical" evidence="8">
    <location>
        <begin position="136"/>
        <end position="154"/>
    </location>
</feature>
<feature type="transmembrane region" description="Helical" evidence="8">
    <location>
        <begin position="110"/>
        <end position="130"/>
    </location>
</feature>
<evidence type="ECO:0000256" key="1">
    <source>
        <dbReference type="ARBA" id="ARBA00004651"/>
    </source>
</evidence>
<keyword evidence="4" id="KW-1003">Cell membrane</keyword>
<dbReference type="GO" id="GO:0005886">
    <property type="term" value="C:plasma membrane"/>
    <property type="evidence" value="ECO:0007669"/>
    <property type="project" value="UniProtKB-SubCell"/>
</dbReference>
<dbReference type="EMBL" id="MAJU01000004">
    <property type="protein sequence ID" value="OCH23292.1"/>
    <property type="molecule type" value="Genomic_DNA"/>
</dbReference>
<dbReference type="SUPFAM" id="SSF81345">
    <property type="entry name" value="ABC transporter involved in vitamin B12 uptake, BtuC"/>
    <property type="match status" value="1"/>
</dbReference>
<feature type="transmembrane region" description="Helical" evidence="8">
    <location>
        <begin position="323"/>
        <end position="341"/>
    </location>
</feature>
<reference evidence="9 10" key="1">
    <citation type="submission" date="2016-06" db="EMBL/GenBank/DDBJ databases">
        <authorList>
            <person name="Kjaerup R.B."/>
            <person name="Dalgaard T.S."/>
            <person name="Juul-Madsen H.R."/>
        </authorList>
    </citation>
    <scope>NUCLEOTIDE SEQUENCE [LARGE SCALE GENOMIC DNA]</scope>
    <source>
        <strain evidence="9 10">1S159</strain>
    </source>
</reference>
<dbReference type="Proteomes" id="UP000093523">
    <property type="component" value="Unassembled WGS sequence"/>
</dbReference>
<dbReference type="InterPro" id="IPR000522">
    <property type="entry name" value="ABC_transptr_permease_BtuC"/>
</dbReference>
<evidence type="ECO:0000256" key="2">
    <source>
        <dbReference type="ARBA" id="ARBA00007935"/>
    </source>
</evidence>
<comment type="subcellular location">
    <subcellularLocation>
        <location evidence="1">Cell membrane</location>
        <topology evidence="1">Multi-pass membrane protein</topology>
    </subcellularLocation>
</comment>
<feature type="transmembrane region" description="Helical" evidence="8">
    <location>
        <begin position="31"/>
        <end position="58"/>
    </location>
</feature>
<dbReference type="OrthoDB" id="9055647at2"/>
<dbReference type="Gene3D" id="1.10.3470.10">
    <property type="entry name" value="ABC transporter involved in vitamin B12 uptake, BtuC"/>
    <property type="match status" value="1"/>
</dbReference>
<dbReference type="AlphaFoldDB" id="A0A1B9P495"/>
<proteinExistence type="inferred from homology"/>
<sequence length="366" mass="39213">MNNADNQLTSTPDLAIPPSLISRNKKVTTTLILLIILSFSAIISGLLLGTTTLSPFYLLRLFSENNLNHDTLIIQARLPRVLIGLLAGMSLAMAGGVMQALTRNPLADPGLLGVNAGANASIITLSLLSFSANWPLFWLAIPGALLTSVMVYLLSRGHNQSPTRLILSGAAISAVLGAYVQARVIVNPSLFSDLKYWMSGSLSGLQLSDINTIWPYFIIATVILLLLAPALNLLSIDRNIAISLGANLRWQPQLGWLGATILCAASTATVGSLTFVGLASAHLSRFIAPLDFRWQLPISALIGGNLVVIADVIARTLMPPTELITGIVVAMLGAPFLYLAVRRDQMKKSSSVTPCKRRLKRNSNEN</sequence>
<evidence type="ECO:0000313" key="10">
    <source>
        <dbReference type="Proteomes" id="UP000093523"/>
    </source>
</evidence>
<keyword evidence="5 8" id="KW-0812">Transmembrane</keyword>
<dbReference type="PANTHER" id="PTHR30472:SF1">
    <property type="entry name" value="FE(3+) DICITRATE TRANSPORT SYSTEM PERMEASE PROTEIN FECC-RELATED"/>
    <property type="match status" value="1"/>
</dbReference>
<dbReference type="Pfam" id="PF01032">
    <property type="entry name" value="FecCD"/>
    <property type="match status" value="1"/>
</dbReference>
<evidence type="ECO:0000256" key="7">
    <source>
        <dbReference type="ARBA" id="ARBA00023136"/>
    </source>
</evidence>
<dbReference type="CDD" id="cd06550">
    <property type="entry name" value="TM_ABC_iron-siderophores_like"/>
    <property type="match status" value="1"/>
</dbReference>
<comment type="caution">
    <text evidence="9">The sequence shown here is derived from an EMBL/GenBank/DDBJ whole genome shotgun (WGS) entry which is preliminary data.</text>
</comment>
<evidence type="ECO:0000313" key="9">
    <source>
        <dbReference type="EMBL" id="OCH23292.1"/>
    </source>
</evidence>
<keyword evidence="6 8" id="KW-1133">Transmembrane helix</keyword>
<dbReference type="PANTHER" id="PTHR30472">
    <property type="entry name" value="FERRIC ENTEROBACTIN TRANSPORT SYSTEM PERMEASE PROTEIN"/>
    <property type="match status" value="1"/>
</dbReference>
<feature type="transmembrane region" description="Helical" evidence="8">
    <location>
        <begin position="254"/>
        <end position="279"/>
    </location>
</feature>
<protein>
    <submittedName>
        <fullName evidence="9">Iron-siderophore ABC transporter permease</fullName>
    </submittedName>
</protein>
<gene>
    <name evidence="9" type="ORF">A6E04_05135</name>
</gene>
<feature type="transmembrane region" description="Helical" evidence="8">
    <location>
        <begin position="78"/>
        <end position="98"/>
    </location>
</feature>
<dbReference type="InterPro" id="IPR037294">
    <property type="entry name" value="ABC_BtuC-like"/>
</dbReference>
<keyword evidence="3" id="KW-0813">Transport</keyword>